<accession>A0A7D7JIU5</accession>
<evidence type="ECO:0000313" key="1">
    <source>
        <dbReference type="EMBL" id="QMP82273.1"/>
    </source>
</evidence>
<dbReference type="EMBL" id="MT153483">
    <property type="protein sequence ID" value="QMP82273.1"/>
    <property type="molecule type" value="Viral_cRNA"/>
</dbReference>
<sequence>MYQQILLEIIELSTGEIIFEYQKAGERTYYESVTLCNCGVEYISIAILPEKNKYILKFRTNNDINLPLRHGPYSKVEQSFLFEAANLSKVSSVKPKESVHVLRQVSEDYFKNVTTESSVGLFRTPCST</sequence>
<reference evidence="1" key="1">
    <citation type="journal article" date="2019" name="PLoS Pathog.">
        <title>Re-assessing the diversity of negative strand RNA viruses in insects.</title>
        <authorList>
            <person name="Kafer S."/>
            <person name="Paraskevopoulou S."/>
            <person name="Zirkel F."/>
            <person name="Wieseke N."/>
            <person name="Donath A."/>
            <person name="Petersen M."/>
            <person name="Jones T.C."/>
            <person name="Liu S."/>
            <person name="Zhou X."/>
            <person name="Middendorf M."/>
            <person name="Junglen S."/>
            <person name="Misof B."/>
            <person name="Drosten C."/>
        </authorList>
    </citation>
    <scope>NUCLEOTIDE SEQUENCE</scope>
    <source>
        <strain evidence="1">OKIAV235</strain>
    </source>
</reference>
<protein>
    <submittedName>
        <fullName evidence="1">Uncharacterized protein</fullName>
    </submittedName>
</protein>
<dbReference type="RefSeq" id="YP_010840013.1">
    <property type="nucleotide sequence ID" value="NC_078334.1"/>
</dbReference>
<evidence type="ECO:0000313" key="2">
    <source>
        <dbReference type="Proteomes" id="UP000683308"/>
    </source>
</evidence>
<name>A0A7D7JIU5_9VIRU</name>
<reference evidence="1" key="2">
    <citation type="submission" date="2020-03" db="EMBL/GenBank/DDBJ databases">
        <authorList>
            <person name="Kafer S."/>
            <person name="Paraskevopoulou S."/>
            <person name="Zirkel F."/>
            <person name="Wieseke N."/>
            <person name="Donath A."/>
            <person name="Petersen M."/>
            <person name="Jones T.C."/>
            <person name="Liu S."/>
            <person name="Zhou X."/>
            <person name="Middendorf M."/>
            <person name="Junglen S."/>
            <person name="Misof B."/>
            <person name="Drosten C."/>
        </authorList>
    </citation>
    <scope>NUCLEOTIDE SEQUENCE</scope>
    <source>
        <strain evidence="1">OKIAV235</strain>
    </source>
</reference>
<proteinExistence type="predicted"/>
<dbReference type="GeneID" id="80550387"/>
<dbReference type="Proteomes" id="UP000683308">
    <property type="component" value="Genome"/>
</dbReference>
<dbReference type="KEGG" id="vg:80550387"/>
<organism evidence="1 2">
    <name type="scientific">Coleopteran phasma-related virus OKIAV235</name>
    <dbReference type="NCBI Taxonomy" id="2746309"/>
    <lineage>
        <taxon>Viruses</taxon>
        <taxon>Riboviria</taxon>
        <taxon>Orthornavirae</taxon>
        <taxon>Negarnaviricota</taxon>
        <taxon>Polyploviricotina</taxon>
        <taxon>Bunyaviricetes</taxon>
        <taxon>Elliovirales</taxon>
        <taxon>Phasmaviridae</taxon>
        <taxon>Orthophasmavirus</taxon>
        <taxon>Orthophasmavirus sp. 'coleopterus'</taxon>
    </lineage>
</organism>